<evidence type="ECO:0000313" key="2">
    <source>
        <dbReference type="Proteomes" id="UP000053562"/>
    </source>
</evidence>
<organism evidence="1 2">
    <name type="scientific">Plasmodium vivax India VII</name>
    <dbReference type="NCBI Taxonomy" id="1077284"/>
    <lineage>
        <taxon>Eukaryota</taxon>
        <taxon>Sar</taxon>
        <taxon>Alveolata</taxon>
        <taxon>Apicomplexa</taxon>
        <taxon>Aconoidasida</taxon>
        <taxon>Haemosporida</taxon>
        <taxon>Plasmodiidae</taxon>
        <taxon>Plasmodium</taxon>
        <taxon>Plasmodium (Plasmodium)</taxon>
    </lineage>
</organism>
<gene>
    <name evidence="1" type="ORF">PVIIG_04646</name>
</gene>
<dbReference type="AlphaFoldDB" id="A0A0J9SIQ3"/>
<dbReference type="OrthoDB" id="368420at2759"/>
<dbReference type="Proteomes" id="UP000053562">
    <property type="component" value="Unassembled WGS sequence"/>
</dbReference>
<accession>A0A0J9SIQ3</accession>
<evidence type="ECO:0000313" key="1">
    <source>
        <dbReference type="EMBL" id="KMZ82895.1"/>
    </source>
</evidence>
<proteinExistence type="predicted"/>
<reference evidence="1 2" key="1">
    <citation type="submission" date="2011-08" db="EMBL/GenBank/DDBJ databases">
        <title>The Genome Sequence of Plasmodium vivax India VII.</title>
        <authorList>
            <consortium name="The Broad Institute Genome Sequencing Platform"/>
            <consortium name="The Broad Institute Genome Sequencing Center for Infectious Disease"/>
            <person name="Neafsey D."/>
            <person name="Carlton J."/>
            <person name="Barnwell J."/>
            <person name="Collins W."/>
            <person name="Escalante A."/>
            <person name="Mullikin J."/>
            <person name="Saul A."/>
            <person name="Guigo R."/>
            <person name="Camara F."/>
            <person name="Young S.K."/>
            <person name="Zeng Q."/>
            <person name="Gargeya S."/>
            <person name="Fitzgerald M."/>
            <person name="Haas B."/>
            <person name="Abouelleil A."/>
            <person name="Alvarado L."/>
            <person name="Arachchi H.M."/>
            <person name="Berlin A."/>
            <person name="Brown A."/>
            <person name="Chapman S.B."/>
            <person name="Chen Z."/>
            <person name="Dunbar C."/>
            <person name="Freedman E."/>
            <person name="Gearin G."/>
            <person name="Gellesch M."/>
            <person name="Goldberg J."/>
            <person name="Griggs A."/>
            <person name="Gujja S."/>
            <person name="Heiman D."/>
            <person name="Howarth C."/>
            <person name="Larson L."/>
            <person name="Lui A."/>
            <person name="MacDonald P.J.P."/>
            <person name="Montmayeur A."/>
            <person name="Murphy C."/>
            <person name="Neiman D."/>
            <person name="Pearson M."/>
            <person name="Priest M."/>
            <person name="Roberts A."/>
            <person name="Saif S."/>
            <person name="Shea T."/>
            <person name="Shenoy N."/>
            <person name="Sisk P."/>
            <person name="Stolte C."/>
            <person name="Sykes S."/>
            <person name="Wortman J."/>
            <person name="Nusbaum C."/>
            <person name="Birren B."/>
        </authorList>
    </citation>
    <scope>NUCLEOTIDE SEQUENCE [LARGE SCALE GENOMIC DNA]</scope>
    <source>
        <strain evidence="1 2">India VII</strain>
    </source>
</reference>
<dbReference type="EMBL" id="KQ234158">
    <property type="protein sequence ID" value="KMZ82895.1"/>
    <property type="molecule type" value="Genomic_DNA"/>
</dbReference>
<name>A0A0J9SIQ3_PLAVI</name>
<sequence>MLRPTRCFVTPRCISEPTGRKQTAKMGKSCNAFDLFMHQYIVKYKSSKVCYLCKNKVTANHVEKMEDVCPQMWRHLHGLTMQPQCPLQSFGQVLRVKDLRFEELEKYRDALQRNGGRHIPPCHPDSAQPLLISKEEDLPPKMPFTLPACI</sequence>
<protein>
    <submittedName>
        <fullName evidence="1">Uncharacterized protein</fullName>
    </submittedName>
</protein>